<evidence type="ECO:0000256" key="2">
    <source>
        <dbReference type="ARBA" id="ARBA00022692"/>
    </source>
</evidence>
<dbReference type="InterPro" id="IPR017937">
    <property type="entry name" value="Thioredoxin_CS"/>
</dbReference>
<accession>A0A9W8DJP2</accession>
<dbReference type="PROSITE" id="PS51352">
    <property type="entry name" value="THIOREDOXIN_2"/>
    <property type="match status" value="2"/>
</dbReference>
<evidence type="ECO:0000256" key="6">
    <source>
        <dbReference type="SAM" id="MobiDB-lite"/>
    </source>
</evidence>
<evidence type="ECO:0000313" key="11">
    <source>
        <dbReference type="Proteomes" id="UP001150569"/>
    </source>
</evidence>
<feature type="chain" id="PRO_5040831406" description="Thioredoxin domain-containing protein" evidence="8">
    <location>
        <begin position="21"/>
        <end position="671"/>
    </location>
</feature>
<sequence>MKWLGTLATVTCGLFALAQGAVVPIKDPNSVAAVDLTAVNPHLTSANFTAATTQGTWFVKFYVGYCPHCKRLGPIWQKVADDLKALKTSHNYHMGQVDCVAEGAFCNQQNIEGYPTLFVYRDGKPVEPEYLQPYKNIPITAYVKAMAEKYKSAVVVAPPVPADVPGPTSAEAPPATSAAASAPAPATTTADKTPAKPVGPYNKQGMSVPLTAANFETLTKEGPWFIKFYAPWCIHCQHLAPTWESLAKSLVGEINVGEVDCVADGALCNDRGIAGYPTLRFYLEGSYTTFEGERSVESMHKFALESFGTQHKEVETRHELDKNTAGLETWYLYLFNAQAAPRYLETAQRAARATFMQSNFFTSQDASLLNGAFALPRTGAARATVPGLWVFKDGFLRPYSGALDSFDQVKTWMAAERYPLVPALTTQNADGFFDDADLVVLTVLDTDTRRVRAGQLEAWQREIRQAADDILVLRTGESALNPTSAVVRTGSSGVSDPAAAGSYHLSETRRKFLGGGQNTVDVPAGPEGDVVRALRAQRVRFVWLDVDVWDKYLHRVFGATRDGLPKVILSRPQDEVYFDHHADGRPLQLTSAQDLVDIVKAAVAEQLPARYSAGFLVGLVRSIFRSISRTTAYLFTHPMTFLFLLAVVGAVGYYYMKGGLPGQAYKPQKLD</sequence>
<dbReference type="InterPro" id="IPR052250">
    <property type="entry name" value="PDI_TMX3"/>
</dbReference>
<protein>
    <recommendedName>
        <fullName evidence="9">Thioredoxin domain-containing protein</fullName>
    </recommendedName>
</protein>
<dbReference type="InterPro" id="IPR013766">
    <property type="entry name" value="Thioredoxin_domain"/>
</dbReference>
<comment type="caution">
    <text evidence="10">The sequence shown here is derived from an EMBL/GenBank/DDBJ whole genome shotgun (WGS) entry which is preliminary data.</text>
</comment>
<keyword evidence="4 7" id="KW-0472">Membrane</keyword>
<evidence type="ECO:0000256" key="7">
    <source>
        <dbReference type="SAM" id="Phobius"/>
    </source>
</evidence>
<comment type="function">
    <text evidence="5">Probable disulfide isomerase, which participates in the folding of proteins containing disulfide bonds. May act as a dithiol oxidase. Acts as a regulator of endoplasmic reticulum-mitochondria contact sites via its ability to regulate redox signals.</text>
</comment>
<evidence type="ECO:0000313" key="10">
    <source>
        <dbReference type="EMBL" id="KAJ1912639.1"/>
    </source>
</evidence>
<dbReference type="Gene3D" id="3.40.30.10">
    <property type="entry name" value="Glutaredoxin"/>
    <property type="match status" value="2"/>
</dbReference>
<feature type="compositionally biased region" description="Low complexity" evidence="6">
    <location>
        <begin position="166"/>
        <end position="196"/>
    </location>
</feature>
<feature type="transmembrane region" description="Helical" evidence="7">
    <location>
        <begin position="632"/>
        <end position="656"/>
    </location>
</feature>
<keyword evidence="2 7" id="KW-0812">Transmembrane</keyword>
<keyword evidence="8" id="KW-0732">Signal</keyword>
<feature type="signal peptide" evidence="8">
    <location>
        <begin position="1"/>
        <end position="20"/>
    </location>
</feature>
<keyword evidence="3 7" id="KW-1133">Transmembrane helix</keyword>
<evidence type="ECO:0000256" key="8">
    <source>
        <dbReference type="SAM" id="SignalP"/>
    </source>
</evidence>
<dbReference type="OrthoDB" id="72053at2759"/>
<dbReference type="CDD" id="cd02961">
    <property type="entry name" value="PDI_a_family"/>
    <property type="match status" value="2"/>
</dbReference>
<dbReference type="Pfam" id="PF00085">
    <property type="entry name" value="Thioredoxin"/>
    <property type="match status" value="2"/>
</dbReference>
<dbReference type="AlphaFoldDB" id="A0A9W8DJP2"/>
<dbReference type="InterPro" id="IPR036249">
    <property type="entry name" value="Thioredoxin-like_sf"/>
</dbReference>
<dbReference type="EMBL" id="JANBPT010000815">
    <property type="protein sequence ID" value="KAJ1912639.1"/>
    <property type="molecule type" value="Genomic_DNA"/>
</dbReference>
<evidence type="ECO:0000256" key="5">
    <source>
        <dbReference type="ARBA" id="ARBA00045246"/>
    </source>
</evidence>
<name>A0A9W8DJP2_9FUNG</name>
<dbReference type="PANTHER" id="PTHR46426">
    <property type="entry name" value="PROTEIN DISULFIDE-ISOMERASE TMX3"/>
    <property type="match status" value="1"/>
</dbReference>
<proteinExistence type="predicted"/>
<evidence type="ECO:0000256" key="4">
    <source>
        <dbReference type="ARBA" id="ARBA00023136"/>
    </source>
</evidence>
<evidence type="ECO:0000256" key="3">
    <source>
        <dbReference type="ARBA" id="ARBA00022989"/>
    </source>
</evidence>
<evidence type="ECO:0000259" key="9">
    <source>
        <dbReference type="PROSITE" id="PS51352"/>
    </source>
</evidence>
<reference evidence="10" key="1">
    <citation type="submission" date="2022-07" db="EMBL/GenBank/DDBJ databases">
        <title>Phylogenomic reconstructions and comparative analyses of Kickxellomycotina fungi.</title>
        <authorList>
            <person name="Reynolds N.K."/>
            <person name="Stajich J.E."/>
            <person name="Barry K."/>
            <person name="Grigoriev I.V."/>
            <person name="Crous P."/>
            <person name="Smith M.E."/>
        </authorList>
    </citation>
    <scope>NUCLEOTIDE SEQUENCE</scope>
    <source>
        <strain evidence="10">RSA 861</strain>
    </source>
</reference>
<dbReference type="GO" id="GO:0005789">
    <property type="term" value="C:endoplasmic reticulum membrane"/>
    <property type="evidence" value="ECO:0007669"/>
    <property type="project" value="UniProtKB-SubCell"/>
</dbReference>
<evidence type="ECO:0000256" key="1">
    <source>
        <dbReference type="ARBA" id="ARBA00004389"/>
    </source>
</evidence>
<comment type="subcellular location">
    <subcellularLocation>
        <location evidence="1">Endoplasmic reticulum membrane</location>
        <topology evidence="1">Single-pass membrane protein</topology>
    </subcellularLocation>
</comment>
<feature type="domain" description="Thioredoxin" evidence="9">
    <location>
        <begin position="178"/>
        <end position="309"/>
    </location>
</feature>
<feature type="region of interest" description="Disordered" evidence="6">
    <location>
        <begin position="166"/>
        <end position="200"/>
    </location>
</feature>
<dbReference type="PANTHER" id="PTHR46426:SF1">
    <property type="entry name" value="PROTEIN DISULFIDE-ISOMERASE TMX3"/>
    <property type="match status" value="1"/>
</dbReference>
<dbReference type="SUPFAM" id="SSF52833">
    <property type="entry name" value="Thioredoxin-like"/>
    <property type="match status" value="2"/>
</dbReference>
<gene>
    <name evidence="10" type="ORF">IWQ60_009573</name>
</gene>
<feature type="domain" description="Thioredoxin" evidence="9">
    <location>
        <begin position="25"/>
        <end position="148"/>
    </location>
</feature>
<dbReference type="Proteomes" id="UP001150569">
    <property type="component" value="Unassembled WGS sequence"/>
</dbReference>
<organism evidence="10 11">
    <name type="scientific">Tieghemiomyces parasiticus</name>
    <dbReference type="NCBI Taxonomy" id="78921"/>
    <lineage>
        <taxon>Eukaryota</taxon>
        <taxon>Fungi</taxon>
        <taxon>Fungi incertae sedis</taxon>
        <taxon>Zoopagomycota</taxon>
        <taxon>Kickxellomycotina</taxon>
        <taxon>Dimargaritomycetes</taxon>
        <taxon>Dimargaritales</taxon>
        <taxon>Dimargaritaceae</taxon>
        <taxon>Tieghemiomyces</taxon>
    </lineage>
</organism>
<keyword evidence="11" id="KW-1185">Reference proteome</keyword>
<dbReference type="PROSITE" id="PS00194">
    <property type="entry name" value="THIOREDOXIN_1"/>
    <property type="match status" value="1"/>
</dbReference>